<feature type="compositionally biased region" description="Polar residues" evidence="2">
    <location>
        <begin position="156"/>
        <end position="165"/>
    </location>
</feature>
<evidence type="ECO:0000313" key="5">
    <source>
        <dbReference type="Proteomes" id="UP000316079"/>
    </source>
</evidence>
<protein>
    <recommendedName>
        <fullName evidence="3">DUF4795 domain-containing protein</fullName>
    </recommendedName>
</protein>
<dbReference type="EMBL" id="SRMA01016125">
    <property type="protein sequence ID" value="TRZ03041.1"/>
    <property type="molecule type" value="Genomic_DNA"/>
</dbReference>
<dbReference type="Proteomes" id="UP000316079">
    <property type="component" value="Unassembled WGS sequence"/>
</dbReference>
<feature type="region of interest" description="Disordered" evidence="2">
    <location>
        <begin position="508"/>
        <end position="586"/>
    </location>
</feature>
<feature type="compositionally biased region" description="Polar residues" evidence="2">
    <location>
        <begin position="511"/>
        <end position="524"/>
    </location>
</feature>
<keyword evidence="1" id="KW-0175">Coiled coil</keyword>
<organism evidence="4 5">
    <name type="scientific">Danionella cerebrum</name>
    <dbReference type="NCBI Taxonomy" id="2873325"/>
    <lineage>
        <taxon>Eukaryota</taxon>
        <taxon>Metazoa</taxon>
        <taxon>Chordata</taxon>
        <taxon>Craniata</taxon>
        <taxon>Vertebrata</taxon>
        <taxon>Euteleostomi</taxon>
        <taxon>Actinopterygii</taxon>
        <taxon>Neopterygii</taxon>
        <taxon>Teleostei</taxon>
        <taxon>Ostariophysi</taxon>
        <taxon>Cypriniformes</taxon>
        <taxon>Danionidae</taxon>
        <taxon>Danioninae</taxon>
        <taxon>Danionella</taxon>
    </lineage>
</organism>
<comment type="caution">
    <text evidence="4">The sequence shown here is derived from an EMBL/GenBank/DDBJ whole genome shotgun (WGS) entry which is preliminary data.</text>
</comment>
<dbReference type="PANTHER" id="PTHR47080">
    <property type="entry name" value="CHROMOSOME 16 OPEN READING FRAME 96"/>
    <property type="match status" value="1"/>
</dbReference>
<feature type="region of interest" description="Disordered" evidence="2">
    <location>
        <begin position="1"/>
        <end position="171"/>
    </location>
</feature>
<evidence type="ECO:0000256" key="1">
    <source>
        <dbReference type="SAM" id="Coils"/>
    </source>
</evidence>
<feature type="domain" description="DUF4795" evidence="3">
    <location>
        <begin position="213"/>
        <end position="413"/>
    </location>
</feature>
<feature type="compositionally biased region" description="Polar residues" evidence="2">
    <location>
        <begin position="34"/>
        <end position="73"/>
    </location>
</feature>
<dbReference type="STRING" id="623744.A0A553RLH9"/>
<feature type="compositionally biased region" description="Low complexity" evidence="2">
    <location>
        <begin position="110"/>
        <end position="121"/>
    </location>
</feature>
<dbReference type="Pfam" id="PF16043">
    <property type="entry name" value="DUF4795"/>
    <property type="match status" value="1"/>
</dbReference>
<dbReference type="AlphaFoldDB" id="A0A553RLH9"/>
<sequence length="586" mass="65822">MVEDLKISSTTPEKQSKSLEAEGQIQTENRELSFVQQQNKGLVQDQGSGQNKIQGLEQTHKSSQSQIHNSNKLSDSKKPQRSGQSEGLGQGQDQGSGQDEDQGSGHDQDQGSGQDQNQGSGDPHDQGSGQEPIQSLVQSHSSSQSQIQNFSKDSCDNSSRGSGQDQDQKAGQDLLQRRAQDSHHEVSQRYNKLQDKNTHLFNQERGHDSKSIHLVADVREALLQLETEYEKLSNTSNHLMEEDSNKQSQINRLYKIVEELGEKKADKELVEIEIEIKADKRALESKVSRMQFDSMIEQLNNMLQELLGKIRGQEQDWSKFLEKISTEMACKLNRTELDPLQKQLDDFWSSIHKQLHTPLIPDQDDAAGIRKQLVARFHCISCDRPVEMMTPGQHMLALPSAPGLPSHRSNRPYTVYELEQVRQHCRSERIPEIADYSYLSRSCGGSHTLTYPNRRYSRLQHITHLIQSPEDKRPASVSLENQKQAAEVDILGMDGQVYKGRMNSRVRLSGTKDQLSRCPSQRSSVLEGEQGSPGRPLSAKSHCSRSVSSSSGRDHRLSSIDALSEEAHIQQTKELGHTEEEPVTSL</sequence>
<name>A0A553RLH9_9TELE</name>
<feature type="coiled-coil region" evidence="1">
    <location>
        <begin position="215"/>
        <end position="242"/>
    </location>
</feature>
<dbReference type="PANTHER" id="PTHR47080:SF2">
    <property type="entry name" value="GLUTAMINE-RICH PROTEIN 2"/>
    <property type="match status" value="1"/>
</dbReference>
<evidence type="ECO:0000256" key="2">
    <source>
        <dbReference type="SAM" id="MobiDB-lite"/>
    </source>
</evidence>
<keyword evidence="5" id="KW-1185">Reference proteome</keyword>
<gene>
    <name evidence="4" type="ORF">DNTS_028682</name>
</gene>
<dbReference type="OrthoDB" id="5981048at2759"/>
<evidence type="ECO:0000259" key="3">
    <source>
        <dbReference type="Pfam" id="PF16043"/>
    </source>
</evidence>
<reference evidence="4 5" key="1">
    <citation type="journal article" date="2019" name="Sci. Data">
        <title>Hybrid genome assembly and annotation of Danionella translucida.</title>
        <authorList>
            <person name="Kadobianskyi M."/>
            <person name="Schulze L."/>
            <person name="Schuelke M."/>
            <person name="Judkewitz B."/>
        </authorList>
    </citation>
    <scope>NUCLEOTIDE SEQUENCE [LARGE SCALE GENOMIC DNA]</scope>
    <source>
        <strain evidence="4 5">Bolton</strain>
    </source>
</reference>
<feature type="compositionally biased region" description="Low complexity" evidence="2">
    <location>
        <begin position="134"/>
        <end position="151"/>
    </location>
</feature>
<proteinExistence type="predicted"/>
<feature type="region of interest" description="Disordered" evidence="2">
    <location>
        <begin position="176"/>
        <end position="195"/>
    </location>
</feature>
<accession>A0A553RLH9</accession>
<feature type="compositionally biased region" description="Low complexity" evidence="2">
    <location>
        <begin position="538"/>
        <end position="551"/>
    </location>
</feature>
<dbReference type="InterPro" id="IPR032013">
    <property type="entry name" value="DUF4795"/>
</dbReference>
<evidence type="ECO:0000313" key="4">
    <source>
        <dbReference type="EMBL" id="TRZ03041.1"/>
    </source>
</evidence>